<reference evidence="2" key="1">
    <citation type="submission" date="2023-07" db="EMBL/GenBank/DDBJ databases">
        <title>A chromosome-level genome assembly of Lolium multiflorum.</title>
        <authorList>
            <person name="Chen Y."/>
            <person name="Copetti D."/>
            <person name="Kolliker R."/>
            <person name="Studer B."/>
        </authorList>
    </citation>
    <scope>NUCLEOTIDE SEQUENCE</scope>
    <source>
        <strain evidence="2">02402/16</strain>
        <tissue evidence="2">Leaf</tissue>
    </source>
</reference>
<dbReference type="EMBL" id="JAUUTY010000004">
    <property type="protein sequence ID" value="KAK1648602.1"/>
    <property type="molecule type" value="Genomic_DNA"/>
</dbReference>
<gene>
    <name evidence="2" type="ORF">QYE76_066407</name>
</gene>
<proteinExistence type="predicted"/>
<accession>A0AAD8WC29</accession>
<feature type="coiled-coil region" evidence="1">
    <location>
        <begin position="96"/>
        <end position="123"/>
    </location>
</feature>
<sequence length="144" mass="16261">MVLAHGKAPCDELGDAQPVLDVCMLKASIVAEGKHHRQPTLILPQVWKSRPPAREVRLLQRDTDLLKRYTDAKVEYATRRLEAENVALAARGAAVQARCEEEVEELQARHDEEVENMQTHHEKEIIGIQAELAKAKANARQRRS</sequence>
<name>A0AAD8WC29_LOLMU</name>
<evidence type="ECO:0000256" key="1">
    <source>
        <dbReference type="SAM" id="Coils"/>
    </source>
</evidence>
<dbReference type="AlphaFoldDB" id="A0AAD8WC29"/>
<dbReference type="Proteomes" id="UP001231189">
    <property type="component" value="Unassembled WGS sequence"/>
</dbReference>
<keyword evidence="1" id="KW-0175">Coiled coil</keyword>
<keyword evidence="3" id="KW-1185">Reference proteome</keyword>
<evidence type="ECO:0000313" key="2">
    <source>
        <dbReference type="EMBL" id="KAK1648602.1"/>
    </source>
</evidence>
<organism evidence="2 3">
    <name type="scientific">Lolium multiflorum</name>
    <name type="common">Italian ryegrass</name>
    <name type="synonym">Lolium perenne subsp. multiflorum</name>
    <dbReference type="NCBI Taxonomy" id="4521"/>
    <lineage>
        <taxon>Eukaryota</taxon>
        <taxon>Viridiplantae</taxon>
        <taxon>Streptophyta</taxon>
        <taxon>Embryophyta</taxon>
        <taxon>Tracheophyta</taxon>
        <taxon>Spermatophyta</taxon>
        <taxon>Magnoliopsida</taxon>
        <taxon>Liliopsida</taxon>
        <taxon>Poales</taxon>
        <taxon>Poaceae</taxon>
        <taxon>BOP clade</taxon>
        <taxon>Pooideae</taxon>
        <taxon>Poodae</taxon>
        <taxon>Poeae</taxon>
        <taxon>Poeae Chloroplast Group 2 (Poeae type)</taxon>
        <taxon>Loliodinae</taxon>
        <taxon>Loliinae</taxon>
        <taxon>Lolium</taxon>
    </lineage>
</organism>
<comment type="caution">
    <text evidence="2">The sequence shown here is derived from an EMBL/GenBank/DDBJ whole genome shotgun (WGS) entry which is preliminary data.</text>
</comment>
<protein>
    <submittedName>
        <fullName evidence="2">Uncharacterized protein</fullName>
    </submittedName>
</protein>
<evidence type="ECO:0000313" key="3">
    <source>
        <dbReference type="Proteomes" id="UP001231189"/>
    </source>
</evidence>